<comment type="caution">
    <text evidence="1">The sequence shown here is derived from an EMBL/GenBank/DDBJ whole genome shotgun (WGS) entry which is preliminary data.</text>
</comment>
<gene>
    <name evidence="1" type="ORF">LO744_01770</name>
</gene>
<dbReference type="EMBL" id="JAJNAY010000001">
    <property type="protein sequence ID" value="MCD1115604.1"/>
    <property type="molecule type" value="Genomic_DNA"/>
</dbReference>
<accession>A0A9Q3YU50</accession>
<organism evidence="1 2">
    <name type="scientific">Chryseobacterium turcicum</name>
    <dbReference type="NCBI Taxonomy" id="2898076"/>
    <lineage>
        <taxon>Bacteria</taxon>
        <taxon>Pseudomonadati</taxon>
        <taxon>Bacteroidota</taxon>
        <taxon>Flavobacteriia</taxon>
        <taxon>Flavobacteriales</taxon>
        <taxon>Weeksellaceae</taxon>
        <taxon>Chryseobacterium group</taxon>
        <taxon>Chryseobacterium</taxon>
    </lineage>
</organism>
<reference evidence="1" key="1">
    <citation type="submission" date="2021-11" db="EMBL/GenBank/DDBJ databases">
        <title>Description of novel Chryseobacterium species.</title>
        <authorList>
            <person name="Saticioglu I.B."/>
            <person name="Ay H."/>
            <person name="Altun S."/>
            <person name="Duman M."/>
        </authorList>
    </citation>
    <scope>NUCLEOTIDE SEQUENCE</scope>
    <source>
        <strain evidence="1">C-17</strain>
    </source>
</reference>
<dbReference type="Proteomes" id="UP001108025">
    <property type="component" value="Unassembled WGS sequence"/>
</dbReference>
<protein>
    <submittedName>
        <fullName evidence="1">Uncharacterized protein</fullName>
    </submittedName>
</protein>
<name>A0A9Q3YU50_9FLAO</name>
<evidence type="ECO:0000313" key="1">
    <source>
        <dbReference type="EMBL" id="MCD1115604.1"/>
    </source>
</evidence>
<proteinExistence type="predicted"/>
<sequence length="163" mass="18498">MKTKEIIKMAANNKICQPWHEEMKKDSSIQNLCRMYFDGDDWAIQNDFPNLETLRKFKGESNPYGLFTDHKAIFKTVTVPKLKTAFFGDSDVSLSYAGFTVAEVIIRHKSKATITVFDHAILKINLLDDAEIEIVSTPNASVSIYSYGNSNIKHSGNIKIYKK</sequence>
<dbReference type="AlphaFoldDB" id="A0A9Q3YU50"/>
<keyword evidence="2" id="KW-1185">Reference proteome</keyword>
<dbReference type="RefSeq" id="WP_230666778.1">
    <property type="nucleotide sequence ID" value="NZ_JAJNAY010000001.1"/>
</dbReference>
<evidence type="ECO:0000313" key="2">
    <source>
        <dbReference type="Proteomes" id="UP001108025"/>
    </source>
</evidence>